<accession>A0A8R7QZF1</accession>
<sequence length="36" mass="4166">MSHLLSKVYCMNEDHTFSLISTFGIQLEEGFIITIF</sequence>
<keyword evidence="2" id="KW-1185">Reference proteome</keyword>
<dbReference type="Gramene" id="TuG1812G0700003123.01.T01">
    <property type="protein sequence ID" value="TuG1812G0700003123.01.T01.cds451560"/>
    <property type="gene ID" value="TuG1812G0700003123.01"/>
</dbReference>
<dbReference type="EnsemblPlants" id="TuG1812G0700003123.01.T01">
    <property type="protein sequence ID" value="TuG1812G0700003123.01.T01.cds451560"/>
    <property type="gene ID" value="TuG1812G0700003123.01"/>
</dbReference>
<reference evidence="1" key="3">
    <citation type="submission" date="2022-06" db="UniProtKB">
        <authorList>
            <consortium name="EnsemblPlants"/>
        </authorList>
    </citation>
    <scope>IDENTIFICATION</scope>
</reference>
<protein>
    <submittedName>
        <fullName evidence="1">Uncharacterized protein</fullName>
    </submittedName>
</protein>
<reference evidence="2" key="1">
    <citation type="journal article" date="2013" name="Nature">
        <title>Draft genome of the wheat A-genome progenitor Triticum urartu.</title>
        <authorList>
            <person name="Ling H.Q."/>
            <person name="Zhao S."/>
            <person name="Liu D."/>
            <person name="Wang J."/>
            <person name="Sun H."/>
            <person name="Zhang C."/>
            <person name="Fan H."/>
            <person name="Li D."/>
            <person name="Dong L."/>
            <person name="Tao Y."/>
            <person name="Gao C."/>
            <person name="Wu H."/>
            <person name="Li Y."/>
            <person name="Cui Y."/>
            <person name="Guo X."/>
            <person name="Zheng S."/>
            <person name="Wang B."/>
            <person name="Yu K."/>
            <person name="Liang Q."/>
            <person name="Yang W."/>
            <person name="Lou X."/>
            <person name="Chen J."/>
            <person name="Feng M."/>
            <person name="Jian J."/>
            <person name="Zhang X."/>
            <person name="Luo G."/>
            <person name="Jiang Y."/>
            <person name="Liu J."/>
            <person name="Wang Z."/>
            <person name="Sha Y."/>
            <person name="Zhang B."/>
            <person name="Wu H."/>
            <person name="Tang D."/>
            <person name="Shen Q."/>
            <person name="Xue P."/>
            <person name="Zou S."/>
            <person name="Wang X."/>
            <person name="Liu X."/>
            <person name="Wang F."/>
            <person name="Yang Y."/>
            <person name="An X."/>
            <person name="Dong Z."/>
            <person name="Zhang K."/>
            <person name="Zhang X."/>
            <person name="Luo M.C."/>
            <person name="Dvorak J."/>
            <person name="Tong Y."/>
            <person name="Wang J."/>
            <person name="Yang H."/>
            <person name="Li Z."/>
            <person name="Wang D."/>
            <person name="Zhang A."/>
            <person name="Wang J."/>
        </authorList>
    </citation>
    <scope>NUCLEOTIDE SEQUENCE</scope>
    <source>
        <strain evidence="2">cv. G1812</strain>
    </source>
</reference>
<dbReference type="Proteomes" id="UP000015106">
    <property type="component" value="Chromosome 7"/>
</dbReference>
<organism evidence="1 2">
    <name type="scientific">Triticum urartu</name>
    <name type="common">Red wild einkorn</name>
    <name type="synonym">Crithodium urartu</name>
    <dbReference type="NCBI Taxonomy" id="4572"/>
    <lineage>
        <taxon>Eukaryota</taxon>
        <taxon>Viridiplantae</taxon>
        <taxon>Streptophyta</taxon>
        <taxon>Embryophyta</taxon>
        <taxon>Tracheophyta</taxon>
        <taxon>Spermatophyta</taxon>
        <taxon>Magnoliopsida</taxon>
        <taxon>Liliopsida</taxon>
        <taxon>Poales</taxon>
        <taxon>Poaceae</taxon>
        <taxon>BOP clade</taxon>
        <taxon>Pooideae</taxon>
        <taxon>Triticodae</taxon>
        <taxon>Triticeae</taxon>
        <taxon>Triticinae</taxon>
        <taxon>Triticum</taxon>
    </lineage>
</organism>
<reference evidence="1" key="2">
    <citation type="submission" date="2018-03" db="EMBL/GenBank/DDBJ databases">
        <title>The Triticum urartu genome reveals the dynamic nature of wheat genome evolution.</title>
        <authorList>
            <person name="Ling H."/>
            <person name="Ma B."/>
            <person name="Shi X."/>
            <person name="Liu H."/>
            <person name="Dong L."/>
            <person name="Sun H."/>
            <person name="Cao Y."/>
            <person name="Gao Q."/>
            <person name="Zheng S."/>
            <person name="Li Y."/>
            <person name="Yu Y."/>
            <person name="Du H."/>
            <person name="Qi M."/>
            <person name="Li Y."/>
            <person name="Yu H."/>
            <person name="Cui Y."/>
            <person name="Wang N."/>
            <person name="Chen C."/>
            <person name="Wu H."/>
            <person name="Zhao Y."/>
            <person name="Zhang J."/>
            <person name="Li Y."/>
            <person name="Zhou W."/>
            <person name="Zhang B."/>
            <person name="Hu W."/>
            <person name="Eijk M."/>
            <person name="Tang J."/>
            <person name="Witsenboer H."/>
            <person name="Zhao S."/>
            <person name="Li Z."/>
            <person name="Zhang A."/>
            <person name="Wang D."/>
            <person name="Liang C."/>
        </authorList>
    </citation>
    <scope>NUCLEOTIDE SEQUENCE [LARGE SCALE GENOMIC DNA]</scope>
    <source>
        <strain evidence="1">cv. G1812</strain>
    </source>
</reference>
<evidence type="ECO:0000313" key="2">
    <source>
        <dbReference type="Proteomes" id="UP000015106"/>
    </source>
</evidence>
<proteinExistence type="predicted"/>
<dbReference type="AlphaFoldDB" id="A0A8R7QZF1"/>
<evidence type="ECO:0000313" key="1">
    <source>
        <dbReference type="EnsemblPlants" id="TuG1812G0700003123.01.T01.cds451560"/>
    </source>
</evidence>
<name>A0A8R7QZF1_TRIUA</name>